<feature type="domain" description="UBX" evidence="3">
    <location>
        <begin position="463"/>
        <end position="531"/>
    </location>
</feature>
<dbReference type="SUPFAM" id="SSF52833">
    <property type="entry name" value="Thioredoxin-like"/>
    <property type="match status" value="1"/>
</dbReference>
<accession>A0A167VF07</accession>
<evidence type="ECO:0000313" key="5">
    <source>
        <dbReference type="Proteomes" id="UP000242877"/>
    </source>
</evidence>
<dbReference type="Proteomes" id="UP000242877">
    <property type="component" value="Unassembled WGS sequence"/>
</dbReference>
<dbReference type="Gene3D" id="3.10.20.90">
    <property type="entry name" value="Phosphatidylinositol 3-kinase Catalytic Subunit, Chain A, domain 1"/>
    <property type="match status" value="1"/>
</dbReference>
<reference evidence="4 5" key="1">
    <citation type="journal article" date="2016" name="Genome Biol. Evol.">
        <title>Divergent and convergent evolution of fungal pathogenicity.</title>
        <authorList>
            <person name="Shang Y."/>
            <person name="Xiao G."/>
            <person name="Zheng P."/>
            <person name="Cen K."/>
            <person name="Zhan S."/>
            <person name="Wang C."/>
        </authorList>
    </citation>
    <scope>NUCLEOTIDE SEQUENCE [LARGE SCALE GENOMIC DNA]</scope>
    <source>
        <strain evidence="4 5">ARSEF 7405</strain>
    </source>
</reference>
<dbReference type="OrthoDB" id="1026733at2759"/>
<dbReference type="SUPFAM" id="SSF54236">
    <property type="entry name" value="Ubiquitin-like"/>
    <property type="match status" value="1"/>
</dbReference>
<proteinExistence type="predicted"/>
<dbReference type="PANTHER" id="PTHR23322">
    <property type="entry name" value="FAS-ASSOCIATED PROTEIN"/>
    <property type="match status" value="1"/>
</dbReference>
<evidence type="ECO:0000256" key="2">
    <source>
        <dbReference type="SAM" id="MobiDB-lite"/>
    </source>
</evidence>
<name>A0A167VF07_9EURO</name>
<organism evidence="4 5">
    <name type="scientific">Ascosphaera apis ARSEF 7405</name>
    <dbReference type="NCBI Taxonomy" id="392613"/>
    <lineage>
        <taxon>Eukaryota</taxon>
        <taxon>Fungi</taxon>
        <taxon>Dikarya</taxon>
        <taxon>Ascomycota</taxon>
        <taxon>Pezizomycotina</taxon>
        <taxon>Eurotiomycetes</taxon>
        <taxon>Eurotiomycetidae</taxon>
        <taxon>Onygenales</taxon>
        <taxon>Ascosphaeraceae</taxon>
        <taxon>Ascosphaera</taxon>
    </lineage>
</organism>
<dbReference type="EMBL" id="AZGZ01000034">
    <property type="protein sequence ID" value="KZZ87437.1"/>
    <property type="molecule type" value="Genomic_DNA"/>
</dbReference>
<dbReference type="AlphaFoldDB" id="A0A167VF07"/>
<keyword evidence="5" id="KW-1185">Reference proteome</keyword>
<feature type="compositionally biased region" description="Basic and acidic residues" evidence="2">
    <location>
        <begin position="406"/>
        <end position="436"/>
    </location>
</feature>
<dbReference type="PANTHER" id="PTHR23322:SF1">
    <property type="entry name" value="FAS-ASSOCIATED FACTOR 2"/>
    <property type="match status" value="1"/>
</dbReference>
<feature type="region of interest" description="Disordered" evidence="2">
    <location>
        <begin position="186"/>
        <end position="212"/>
    </location>
</feature>
<dbReference type="InterPro" id="IPR036249">
    <property type="entry name" value="Thioredoxin-like_sf"/>
</dbReference>
<dbReference type="InterPro" id="IPR029071">
    <property type="entry name" value="Ubiquitin-like_domsf"/>
</dbReference>
<dbReference type="CDD" id="cd14273">
    <property type="entry name" value="UBA_TAP-C_like"/>
    <property type="match status" value="1"/>
</dbReference>
<dbReference type="Pfam" id="PF14555">
    <property type="entry name" value="UBA_4"/>
    <property type="match status" value="1"/>
</dbReference>
<evidence type="ECO:0000313" key="4">
    <source>
        <dbReference type="EMBL" id="KZZ87437.1"/>
    </source>
</evidence>
<feature type="region of interest" description="Disordered" evidence="2">
    <location>
        <begin position="94"/>
        <end position="130"/>
    </location>
</feature>
<dbReference type="PROSITE" id="PS50033">
    <property type="entry name" value="UBX"/>
    <property type="match status" value="1"/>
</dbReference>
<feature type="compositionally biased region" description="Low complexity" evidence="2">
    <location>
        <begin position="101"/>
        <end position="111"/>
    </location>
</feature>
<dbReference type="SMART" id="SM00594">
    <property type="entry name" value="UAS"/>
    <property type="match status" value="1"/>
</dbReference>
<sequence length="569" mass="63543">MDYSDPRVQALPLQRQDTLQTYIAVTGQDVGEAIALLSRSEWNVQIAVTKFFDGEDTSLPQVPPEVEAPAPQSPHVRRETLFPEDDGLATYSVRQGLMTGRSSTSSSSSRSLLNRPEPAPRISTRPVDPPTGRPGLLLGLFFTGYNILYRITSGGLGLLGIVFPFLPRLLQSIGLISASRRAGGISAAGMGGGTRSAAGDSSSGRRKNLSPKDTAARFIREFEENYGTSAASQDNEKAATDTSNGEKMTTLPFLENGYNMSLEKSHQESKFLLVLLFSPEHEHTDPWVRNSLLSPAFLSFISENQSKLLVWGGNVRDSEPYTVSTSLKVTKFPFMGVVVHTPDVSSTAMSLAARISGLTTPGEMIQKISMAIETFSPPLERVRAQRTEQRAARSIREEQDLAYQRSLERDRERARQKKEEEERARREEERKREEEERAKKYEADLKLWKRWRMGKLMGEPEDGDKSAVRINFVMPDGERCVRRFKADIDIEEVYAFVECFDQLAEEAGAVEEPPNEFEHKYGFTLVMPMPRTEILLEHGGTVRERIGRGGTLVVERVDGEEEGEDGDDE</sequence>
<dbReference type="SMART" id="SM00166">
    <property type="entry name" value="UBX"/>
    <property type="match status" value="1"/>
</dbReference>
<dbReference type="GO" id="GO:0036503">
    <property type="term" value="P:ERAD pathway"/>
    <property type="evidence" value="ECO:0007669"/>
    <property type="project" value="TreeGrafter"/>
</dbReference>
<dbReference type="Pfam" id="PF00789">
    <property type="entry name" value="UBX"/>
    <property type="match status" value="1"/>
</dbReference>
<feature type="region of interest" description="Disordered" evidence="2">
    <location>
        <begin position="405"/>
        <end position="436"/>
    </location>
</feature>
<dbReference type="Gene3D" id="3.40.30.10">
    <property type="entry name" value="Glutaredoxin"/>
    <property type="match status" value="1"/>
</dbReference>
<evidence type="ECO:0000259" key="3">
    <source>
        <dbReference type="PROSITE" id="PS50033"/>
    </source>
</evidence>
<protein>
    <submittedName>
        <fullName evidence="4">UBX domain-containing protein</fullName>
    </submittedName>
</protein>
<dbReference type="InterPro" id="IPR050730">
    <property type="entry name" value="UBX_domain-protein"/>
</dbReference>
<dbReference type="GO" id="GO:0005783">
    <property type="term" value="C:endoplasmic reticulum"/>
    <property type="evidence" value="ECO:0007669"/>
    <property type="project" value="TreeGrafter"/>
</dbReference>
<dbReference type="SUPFAM" id="SSF46934">
    <property type="entry name" value="UBA-like"/>
    <property type="match status" value="1"/>
</dbReference>
<keyword evidence="1" id="KW-0175">Coiled coil</keyword>
<dbReference type="InterPro" id="IPR006577">
    <property type="entry name" value="UAS"/>
</dbReference>
<dbReference type="InterPro" id="IPR009060">
    <property type="entry name" value="UBA-like_sf"/>
</dbReference>
<dbReference type="GO" id="GO:0043130">
    <property type="term" value="F:ubiquitin binding"/>
    <property type="evidence" value="ECO:0007669"/>
    <property type="project" value="TreeGrafter"/>
</dbReference>
<dbReference type="InterPro" id="IPR001012">
    <property type="entry name" value="UBX_dom"/>
</dbReference>
<gene>
    <name evidence="4" type="ORF">AAP_05670</name>
</gene>
<dbReference type="VEuPathDB" id="FungiDB:AAP_05670"/>
<feature type="region of interest" description="Disordered" evidence="2">
    <location>
        <begin position="58"/>
        <end position="81"/>
    </location>
</feature>
<dbReference type="CDD" id="cd01767">
    <property type="entry name" value="UBX"/>
    <property type="match status" value="1"/>
</dbReference>
<dbReference type="Gene3D" id="1.10.8.10">
    <property type="entry name" value="DNA helicase RuvA subunit, C-terminal domain"/>
    <property type="match status" value="1"/>
</dbReference>
<evidence type="ECO:0000256" key="1">
    <source>
        <dbReference type="ARBA" id="ARBA00023054"/>
    </source>
</evidence>
<comment type="caution">
    <text evidence="4">The sequence shown here is derived from an EMBL/GenBank/DDBJ whole genome shotgun (WGS) entry which is preliminary data.</text>
</comment>